<protein>
    <submittedName>
        <fullName evidence="2">Uncharacterized protein</fullName>
    </submittedName>
</protein>
<feature type="non-terminal residue" evidence="2">
    <location>
        <position position="121"/>
    </location>
</feature>
<dbReference type="EMBL" id="CABFNP030001262">
    <property type="protein sequence ID" value="CAI6095220.1"/>
    <property type="molecule type" value="Genomic_DNA"/>
</dbReference>
<name>A0AA35Q817_9HYPO</name>
<keyword evidence="3" id="KW-1185">Reference proteome</keyword>
<gene>
    <name evidence="2" type="ORF">CCHLO57077_00013280</name>
</gene>
<accession>A0AA35Q817</accession>
<evidence type="ECO:0000313" key="3">
    <source>
        <dbReference type="Proteomes" id="UP001160390"/>
    </source>
</evidence>
<proteinExistence type="predicted"/>
<dbReference type="AlphaFoldDB" id="A0AA35Q817"/>
<organism evidence="2 3">
    <name type="scientific">Clonostachys chloroleuca</name>
    <dbReference type="NCBI Taxonomy" id="1926264"/>
    <lineage>
        <taxon>Eukaryota</taxon>
        <taxon>Fungi</taxon>
        <taxon>Dikarya</taxon>
        <taxon>Ascomycota</taxon>
        <taxon>Pezizomycotina</taxon>
        <taxon>Sordariomycetes</taxon>
        <taxon>Hypocreomycetidae</taxon>
        <taxon>Hypocreales</taxon>
        <taxon>Bionectriaceae</taxon>
        <taxon>Clonostachys</taxon>
    </lineage>
</organism>
<sequence>MNLSWARNSRRTFASRVEPAKETVYDVDQDAHKDVMNHQHEDQNRWPRQPKGLWKGGQKCQCPGHHLEAELILEAPPQRGWEEGKKALQSEKMEGSWAREGDLTGIQVLKPCFLGSKDMLL</sequence>
<evidence type="ECO:0000313" key="2">
    <source>
        <dbReference type="EMBL" id="CAI6095220.1"/>
    </source>
</evidence>
<dbReference type="Proteomes" id="UP001160390">
    <property type="component" value="Unassembled WGS sequence"/>
</dbReference>
<feature type="region of interest" description="Disordered" evidence="1">
    <location>
        <begin position="37"/>
        <end position="57"/>
    </location>
</feature>
<evidence type="ECO:0000256" key="1">
    <source>
        <dbReference type="SAM" id="MobiDB-lite"/>
    </source>
</evidence>
<reference evidence="2" key="1">
    <citation type="submission" date="2023-01" db="EMBL/GenBank/DDBJ databases">
        <authorList>
            <person name="Piombo E."/>
        </authorList>
    </citation>
    <scope>NUCLEOTIDE SEQUENCE</scope>
</reference>
<comment type="caution">
    <text evidence="2">The sequence shown here is derived from an EMBL/GenBank/DDBJ whole genome shotgun (WGS) entry which is preliminary data.</text>
</comment>